<reference evidence="7" key="1">
    <citation type="submission" date="2023-09" db="EMBL/GenBank/DDBJ databases">
        <title>Marinobacter sediminicola sp. nov. and Marinobacter maritimum sp. nov., isolated from marine sediment.</title>
        <authorList>
            <person name="An J."/>
        </authorList>
    </citation>
    <scope>NUCLEOTIDE SEQUENCE</scope>
    <source>
        <strain evidence="7">F60267</strain>
    </source>
</reference>
<proteinExistence type="inferred from homology"/>
<keyword evidence="8" id="KW-1185">Reference proteome</keyword>
<feature type="signal peptide" evidence="6">
    <location>
        <begin position="1"/>
        <end position="23"/>
    </location>
</feature>
<keyword evidence="3 6" id="KW-0732">Signal</keyword>
<keyword evidence="5" id="KW-0998">Cell outer membrane</keyword>
<evidence type="ECO:0000313" key="7">
    <source>
        <dbReference type="EMBL" id="MDS1310715.1"/>
    </source>
</evidence>
<dbReference type="PANTHER" id="PTHR38776">
    <property type="entry name" value="MLTA-INTERACTING PROTEIN-RELATED"/>
    <property type="match status" value="1"/>
</dbReference>
<keyword evidence="4" id="KW-0472">Membrane</keyword>
<protein>
    <submittedName>
        <fullName evidence="7">MipA/OmpV family protein</fullName>
    </submittedName>
</protein>
<accession>A0ABU2HJ97</accession>
<comment type="similarity">
    <text evidence="2">Belongs to the MipA/OmpV family.</text>
</comment>
<dbReference type="Pfam" id="PF06629">
    <property type="entry name" value="MipA"/>
    <property type="match status" value="1"/>
</dbReference>
<evidence type="ECO:0000256" key="5">
    <source>
        <dbReference type="ARBA" id="ARBA00023237"/>
    </source>
</evidence>
<dbReference type="RefSeq" id="WP_200371824.1">
    <property type="nucleotide sequence ID" value="NZ_JAVMBO010000016.1"/>
</dbReference>
<evidence type="ECO:0000256" key="4">
    <source>
        <dbReference type="ARBA" id="ARBA00023136"/>
    </source>
</evidence>
<dbReference type="PANTHER" id="PTHR38776:SF1">
    <property type="entry name" value="MLTA-INTERACTING PROTEIN-RELATED"/>
    <property type="match status" value="1"/>
</dbReference>
<name>A0ABU2HJ97_9GAMM</name>
<evidence type="ECO:0000256" key="6">
    <source>
        <dbReference type="SAM" id="SignalP"/>
    </source>
</evidence>
<dbReference type="InterPro" id="IPR010583">
    <property type="entry name" value="MipA"/>
</dbReference>
<comment type="caution">
    <text evidence="7">The sequence shown here is derived from an EMBL/GenBank/DDBJ whole genome shotgun (WGS) entry which is preliminary data.</text>
</comment>
<evidence type="ECO:0000313" key="8">
    <source>
        <dbReference type="Proteomes" id="UP001267407"/>
    </source>
</evidence>
<dbReference type="EMBL" id="JAVMBO010000016">
    <property type="protein sequence ID" value="MDS1310715.1"/>
    <property type="molecule type" value="Genomic_DNA"/>
</dbReference>
<feature type="chain" id="PRO_5045135217" evidence="6">
    <location>
        <begin position="24"/>
        <end position="469"/>
    </location>
</feature>
<sequence>MQRGFTRLSVCLSLSLIMGDAYASLPDTRTSVIEVPAGTVGLGAALRRGTSPYTGVDNISGMDKDSKADLIPLYLYEGKWLFAHGTSAGAHLFKSDWLSVNMLAKYRFNQLESDATSYFNGINDRDQTVDMGFSATVSGDWGSLSTTWANDILGVHNGYEWDFTYAYGMEIGRWSFTPFFSYVYQDSDLTDYYYGVDAEEARADRPVYKPDSAAFWRAGVNTSYRATSRLLLFTNVASQHVDSEIYNSPLVDESQLVSASFGFAYLFGNALDDSTKQSGSERAGEWSWRLNAGYQAEGPFTRTMTGRLKRSEDVHAYMAGLTLGKLISDGKYVDYWGRLSLNRRFENGYQDDFGEYNAYVMAMTPANPPWSSKEWFRLGIGFGFSYAAKVPYVEQVKQAERERNTSHFLNYLEGQIDVPLRLMTENKAVRNCYVGISLLHRSGIFAKSDILGSVSGGSDMVSGHIECKR</sequence>
<dbReference type="Proteomes" id="UP001267407">
    <property type="component" value="Unassembled WGS sequence"/>
</dbReference>
<evidence type="ECO:0000256" key="1">
    <source>
        <dbReference type="ARBA" id="ARBA00004442"/>
    </source>
</evidence>
<organism evidence="7 8">
    <name type="scientific">Marinobacter xiaoshiensis</name>
    <dbReference type="NCBI Taxonomy" id="3073652"/>
    <lineage>
        <taxon>Bacteria</taxon>
        <taxon>Pseudomonadati</taxon>
        <taxon>Pseudomonadota</taxon>
        <taxon>Gammaproteobacteria</taxon>
        <taxon>Pseudomonadales</taxon>
        <taxon>Marinobacteraceae</taxon>
        <taxon>Marinobacter</taxon>
    </lineage>
</organism>
<gene>
    <name evidence="7" type="ORF">RKA07_11495</name>
</gene>
<evidence type="ECO:0000256" key="3">
    <source>
        <dbReference type="ARBA" id="ARBA00022729"/>
    </source>
</evidence>
<evidence type="ECO:0000256" key="2">
    <source>
        <dbReference type="ARBA" id="ARBA00005722"/>
    </source>
</evidence>
<comment type="subcellular location">
    <subcellularLocation>
        <location evidence="1">Cell outer membrane</location>
    </subcellularLocation>
</comment>